<keyword evidence="1" id="KW-0732">Signal</keyword>
<dbReference type="Proteomes" id="UP000283841">
    <property type="component" value="Unassembled WGS sequence"/>
</dbReference>
<dbReference type="EMBL" id="RCNU01000001">
    <property type="protein sequence ID" value="RWQ99992.1"/>
    <property type="molecule type" value="Genomic_DNA"/>
</dbReference>
<gene>
    <name evidence="2" type="ORF">C8Q69DRAFT_453277</name>
</gene>
<evidence type="ECO:0000256" key="1">
    <source>
        <dbReference type="SAM" id="SignalP"/>
    </source>
</evidence>
<dbReference type="AlphaFoldDB" id="A0A443I7F7"/>
<evidence type="ECO:0008006" key="4">
    <source>
        <dbReference type="Google" id="ProtNLM"/>
    </source>
</evidence>
<dbReference type="VEuPathDB" id="FungiDB:C8Q69DRAFT_453277"/>
<comment type="caution">
    <text evidence="2">The sequence shown here is derived from an EMBL/GenBank/DDBJ whole genome shotgun (WGS) entry which is preliminary data.</text>
</comment>
<proteinExistence type="predicted"/>
<feature type="signal peptide" evidence="1">
    <location>
        <begin position="1"/>
        <end position="18"/>
    </location>
</feature>
<name>A0A443I7F7_BYSSP</name>
<evidence type="ECO:0000313" key="2">
    <source>
        <dbReference type="EMBL" id="RWQ99992.1"/>
    </source>
</evidence>
<evidence type="ECO:0000313" key="3">
    <source>
        <dbReference type="Proteomes" id="UP000283841"/>
    </source>
</evidence>
<keyword evidence="3" id="KW-1185">Reference proteome</keyword>
<protein>
    <recommendedName>
        <fullName evidence="4">Secreted protein</fullName>
    </recommendedName>
</protein>
<dbReference type="RefSeq" id="XP_028489637.1">
    <property type="nucleotide sequence ID" value="XM_028629614.1"/>
</dbReference>
<reference evidence="2 3" key="1">
    <citation type="journal article" date="2018" name="Front. Microbiol.">
        <title>Genomic and genetic insights into a cosmopolitan fungus, Paecilomyces variotii (Eurotiales).</title>
        <authorList>
            <person name="Urquhart A.S."/>
            <person name="Mondo S.J."/>
            <person name="Makela M.R."/>
            <person name="Hane J.K."/>
            <person name="Wiebenga A."/>
            <person name="He G."/>
            <person name="Mihaltcheva S."/>
            <person name="Pangilinan J."/>
            <person name="Lipzen A."/>
            <person name="Barry K."/>
            <person name="de Vries R.P."/>
            <person name="Grigoriev I.V."/>
            <person name="Idnurm A."/>
        </authorList>
    </citation>
    <scope>NUCLEOTIDE SEQUENCE [LARGE SCALE GENOMIC DNA]</scope>
    <source>
        <strain evidence="2 3">CBS 101075</strain>
    </source>
</reference>
<sequence length="73" mass="8452">MVWYVLSLFLFLFTDLTCLRLKTSTNYLRSTEYTALRCLIVPVYRHVVSRLHASPGGVVELWPCVLPIHVMPD</sequence>
<organism evidence="2 3">
    <name type="scientific">Byssochlamys spectabilis</name>
    <name type="common">Paecilomyces variotii</name>
    <dbReference type="NCBI Taxonomy" id="264951"/>
    <lineage>
        <taxon>Eukaryota</taxon>
        <taxon>Fungi</taxon>
        <taxon>Dikarya</taxon>
        <taxon>Ascomycota</taxon>
        <taxon>Pezizomycotina</taxon>
        <taxon>Eurotiomycetes</taxon>
        <taxon>Eurotiomycetidae</taxon>
        <taxon>Eurotiales</taxon>
        <taxon>Thermoascaceae</taxon>
        <taxon>Paecilomyces</taxon>
    </lineage>
</organism>
<feature type="chain" id="PRO_5019085069" description="Secreted protein" evidence="1">
    <location>
        <begin position="19"/>
        <end position="73"/>
    </location>
</feature>
<dbReference type="GeneID" id="39598891"/>
<accession>A0A443I7F7</accession>